<dbReference type="Proteomes" id="UP000230750">
    <property type="component" value="Unassembled WGS sequence"/>
</dbReference>
<gene>
    <name evidence="1" type="ORF">BSL78_09807</name>
</gene>
<reference evidence="1 2" key="1">
    <citation type="journal article" date="2017" name="PLoS Biol.">
        <title>The sea cucumber genome provides insights into morphological evolution and visceral regeneration.</title>
        <authorList>
            <person name="Zhang X."/>
            <person name="Sun L."/>
            <person name="Yuan J."/>
            <person name="Sun Y."/>
            <person name="Gao Y."/>
            <person name="Zhang L."/>
            <person name="Li S."/>
            <person name="Dai H."/>
            <person name="Hamel J.F."/>
            <person name="Liu C."/>
            <person name="Yu Y."/>
            <person name="Liu S."/>
            <person name="Lin W."/>
            <person name="Guo K."/>
            <person name="Jin S."/>
            <person name="Xu P."/>
            <person name="Storey K.B."/>
            <person name="Huan P."/>
            <person name="Zhang T."/>
            <person name="Zhou Y."/>
            <person name="Zhang J."/>
            <person name="Lin C."/>
            <person name="Li X."/>
            <person name="Xing L."/>
            <person name="Huo D."/>
            <person name="Sun M."/>
            <person name="Wang L."/>
            <person name="Mercier A."/>
            <person name="Li F."/>
            <person name="Yang H."/>
            <person name="Xiang J."/>
        </authorList>
    </citation>
    <scope>NUCLEOTIDE SEQUENCE [LARGE SCALE GENOMIC DNA]</scope>
    <source>
        <strain evidence="1">Shaxun</strain>
        <tissue evidence="1">Muscle</tissue>
    </source>
</reference>
<accession>A0A2G8KZ51</accession>
<name>A0A2G8KZ51_STIJA</name>
<keyword evidence="2" id="KW-1185">Reference proteome</keyword>
<sequence>MIFFQKKILKYCNKGKQVSAEATYTIIGIDNEELDNISIITECGNTFDLPSSLLEVTGLDLIDMTPLQCQLTVEGDKVKKIQFEYPVTTAV</sequence>
<comment type="caution">
    <text evidence="1">The sequence shown here is derived from an EMBL/GenBank/DDBJ whole genome shotgun (WGS) entry which is preliminary data.</text>
</comment>
<organism evidence="1 2">
    <name type="scientific">Stichopus japonicus</name>
    <name type="common">Sea cucumber</name>
    <dbReference type="NCBI Taxonomy" id="307972"/>
    <lineage>
        <taxon>Eukaryota</taxon>
        <taxon>Metazoa</taxon>
        <taxon>Echinodermata</taxon>
        <taxon>Eleutherozoa</taxon>
        <taxon>Echinozoa</taxon>
        <taxon>Holothuroidea</taxon>
        <taxon>Aspidochirotacea</taxon>
        <taxon>Aspidochirotida</taxon>
        <taxon>Stichopodidae</taxon>
        <taxon>Apostichopus</taxon>
    </lineage>
</organism>
<evidence type="ECO:0000313" key="1">
    <source>
        <dbReference type="EMBL" id="PIK53279.1"/>
    </source>
</evidence>
<proteinExistence type="predicted"/>
<dbReference type="EMBL" id="MRZV01000293">
    <property type="protein sequence ID" value="PIK53279.1"/>
    <property type="molecule type" value="Genomic_DNA"/>
</dbReference>
<dbReference type="OrthoDB" id="6160353at2759"/>
<evidence type="ECO:0000313" key="2">
    <source>
        <dbReference type="Proteomes" id="UP000230750"/>
    </source>
</evidence>
<protein>
    <submittedName>
        <fullName evidence="1">Uncharacterized protein</fullName>
    </submittedName>
</protein>
<dbReference type="AlphaFoldDB" id="A0A2G8KZ51"/>